<accession>A0A0F9TVB1</accession>
<proteinExistence type="predicted"/>
<comment type="caution">
    <text evidence="1">The sequence shown here is derived from an EMBL/GenBank/DDBJ whole genome shotgun (WGS) entry which is preliminary data.</text>
</comment>
<sequence length="114" mass="11961">MSTGEIYVGGCDIWWEGAKDDATNTYLDGTATVVFSVYETNAADDNNGDVVTGASAVAMSYVASSDGNFVGNLPASASLTRGSWYWLEVTATPSGGVAHTRRRKVKAVDRGFGP</sequence>
<reference evidence="1" key="1">
    <citation type="journal article" date="2015" name="Nature">
        <title>Complex archaea that bridge the gap between prokaryotes and eukaryotes.</title>
        <authorList>
            <person name="Spang A."/>
            <person name="Saw J.H."/>
            <person name="Jorgensen S.L."/>
            <person name="Zaremba-Niedzwiedzka K."/>
            <person name="Martijn J."/>
            <person name="Lind A.E."/>
            <person name="van Eijk R."/>
            <person name="Schleper C."/>
            <person name="Guy L."/>
            <person name="Ettema T.J."/>
        </authorList>
    </citation>
    <scope>NUCLEOTIDE SEQUENCE</scope>
</reference>
<protein>
    <submittedName>
        <fullName evidence="1">Uncharacterized protein</fullName>
    </submittedName>
</protein>
<gene>
    <name evidence="1" type="ORF">LCGC14_0605930</name>
</gene>
<dbReference type="AlphaFoldDB" id="A0A0F9TVB1"/>
<organism evidence="1">
    <name type="scientific">marine sediment metagenome</name>
    <dbReference type="NCBI Taxonomy" id="412755"/>
    <lineage>
        <taxon>unclassified sequences</taxon>
        <taxon>metagenomes</taxon>
        <taxon>ecological metagenomes</taxon>
    </lineage>
</organism>
<dbReference type="EMBL" id="LAZR01000989">
    <property type="protein sequence ID" value="KKN53081.1"/>
    <property type="molecule type" value="Genomic_DNA"/>
</dbReference>
<name>A0A0F9TVB1_9ZZZZ</name>
<evidence type="ECO:0000313" key="1">
    <source>
        <dbReference type="EMBL" id="KKN53081.1"/>
    </source>
</evidence>